<protein>
    <submittedName>
        <fullName evidence="1">Uncharacterized protein</fullName>
    </submittedName>
</protein>
<name>A0A4C1XPQ9_EUMVA</name>
<proteinExistence type="predicted"/>
<evidence type="ECO:0000313" key="1">
    <source>
        <dbReference type="EMBL" id="GBP64554.1"/>
    </source>
</evidence>
<organism evidence="1 2">
    <name type="scientific">Eumeta variegata</name>
    <name type="common">Bagworm moth</name>
    <name type="synonym">Eumeta japonica</name>
    <dbReference type="NCBI Taxonomy" id="151549"/>
    <lineage>
        <taxon>Eukaryota</taxon>
        <taxon>Metazoa</taxon>
        <taxon>Ecdysozoa</taxon>
        <taxon>Arthropoda</taxon>
        <taxon>Hexapoda</taxon>
        <taxon>Insecta</taxon>
        <taxon>Pterygota</taxon>
        <taxon>Neoptera</taxon>
        <taxon>Endopterygota</taxon>
        <taxon>Lepidoptera</taxon>
        <taxon>Glossata</taxon>
        <taxon>Ditrysia</taxon>
        <taxon>Tineoidea</taxon>
        <taxon>Psychidae</taxon>
        <taxon>Oiketicinae</taxon>
        <taxon>Eumeta</taxon>
    </lineage>
</organism>
<dbReference type="AlphaFoldDB" id="A0A4C1XPQ9"/>
<sequence>MQLRGEIATPLIGCFSCRRKRYRLDVTENQGISNGDIGSECRRPRFDVPGAGQDALAPAREGGTDNRQSIGNKIQRVIKRHTVSGRRDPNEFGVGSSPTCVGVLTGVYACYARLTRRGSRERGGRSGIESGVLALRSNFHNIDAHRTKKPPPERIMHATRCVVASLALELQTTIAKYNPATYNLDYARAVGKDSRSPRPPYVSIFTHKVCADITKRAPRDARAQAQRTIRSGGLLSRCTQASNIPNLNSHLYLFEWHFKSKRLVVIGIQCALLDARFLLLEPLAVLHERYLYVRVCGGGAAHATEWAR</sequence>
<evidence type="ECO:0000313" key="2">
    <source>
        <dbReference type="Proteomes" id="UP000299102"/>
    </source>
</evidence>
<dbReference type="Proteomes" id="UP000299102">
    <property type="component" value="Unassembled WGS sequence"/>
</dbReference>
<keyword evidence="2" id="KW-1185">Reference proteome</keyword>
<accession>A0A4C1XPQ9</accession>
<dbReference type="EMBL" id="BGZK01000901">
    <property type="protein sequence ID" value="GBP64554.1"/>
    <property type="molecule type" value="Genomic_DNA"/>
</dbReference>
<reference evidence="1 2" key="1">
    <citation type="journal article" date="2019" name="Commun. Biol.">
        <title>The bagworm genome reveals a unique fibroin gene that provides high tensile strength.</title>
        <authorList>
            <person name="Kono N."/>
            <person name="Nakamura H."/>
            <person name="Ohtoshi R."/>
            <person name="Tomita M."/>
            <person name="Numata K."/>
            <person name="Arakawa K."/>
        </authorList>
    </citation>
    <scope>NUCLEOTIDE SEQUENCE [LARGE SCALE GENOMIC DNA]</scope>
</reference>
<gene>
    <name evidence="1" type="ORF">EVAR_89600_1</name>
</gene>
<comment type="caution">
    <text evidence="1">The sequence shown here is derived from an EMBL/GenBank/DDBJ whole genome shotgun (WGS) entry which is preliminary data.</text>
</comment>